<evidence type="ECO:0000313" key="3">
    <source>
        <dbReference type="Proteomes" id="UP001597120"/>
    </source>
</evidence>
<reference evidence="3" key="1">
    <citation type="journal article" date="2019" name="Int. J. Syst. Evol. Microbiol.">
        <title>The Global Catalogue of Microorganisms (GCM) 10K type strain sequencing project: providing services to taxonomists for standard genome sequencing and annotation.</title>
        <authorList>
            <consortium name="The Broad Institute Genomics Platform"/>
            <consortium name="The Broad Institute Genome Sequencing Center for Infectious Disease"/>
            <person name="Wu L."/>
            <person name="Ma J."/>
        </authorList>
    </citation>
    <scope>NUCLEOTIDE SEQUENCE [LARGE SCALE GENOMIC DNA]</scope>
    <source>
        <strain evidence="3">CCUG 57263</strain>
    </source>
</reference>
<keyword evidence="1" id="KW-0812">Transmembrane</keyword>
<feature type="transmembrane region" description="Helical" evidence="1">
    <location>
        <begin position="88"/>
        <end position="104"/>
    </location>
</feature>
<protein>
    <recommendedName>
        <fullName evidence="4">Copper resistance protein D domain-containing protein</fullName>
    </recommendedName>
</protein>
<evidence type="ECO:0000313" key="2">
    <source>
        <dbReference type="EMBL" id="MFD0872152.1"/>
    </source>
</evidence>
<feature type="transmembrane region" description="Helical" evidence="1">
    <location>
        <begin position="58"/>
        <end position="76"/>
    </location>
</feature>
<evidence type="ECO:0000256" key="1">
    <source>
        <dbReference type="SAM" id="Phobius"/>
    </source>
</evidence>
<sequence>MFGFWLFLHLAGLFLWLGALLAQTVVLGILQKQLDSDTGNTLAIKVIRNFSLFSHPGAVLVLISGVFLIVQMGLGADKPMWLEVMEKGGGTITILALIITGIWGRKVKRRLRGGSGQAVKLNGYLTVLTSFMVLILGIVLVVSLRI</sequence>
<dbReference type="RefSeq" id="WP_150959769.1">
    <property type="nucleotide sequence ID" value="NZ_JBHTIU010000102.1"/>
</dbReference>
<evidence type="ECO:0008006" key="4">
    <source>
        <dbReference type="Google" id="ProtNLM"/>
    </source>
</evidence>
<feature type="transmembrane region" description="Helical" evidence="1">
    <location>
        <begin position="124"/>
        <end position="144"/>
    </location>
</feature>
<dbReference type="Proteomes" id="UP001597120">
    <property type="component" value="Unassembled WGS sequence"/>
</dbReference>
<proteinExistence type="predicted"/>
<comment type="caution">
    <text evidence="2">The sequence shown here is derived from an EMBL/GenBank/DDBJ whole genome shotgun (WGS) entry which is preliminary data.</text>
</comment>
<name>A0ABW3DF72_9BACL</name>
<dbReference type="EMBL" id="JBHTIU010000102">
    <property type="protein sequence ID" value="MFD0872152.1"/>
    <property type="molecule type" value="Genomic_DNA"/>
</dbReference>
<keyword evidence="1" id="KW-0472">Membrane</keyword>
<keyword evidence="1" id="KW-1133">Transmembrane helix</keyword>
<accession>A0ABW3DF72</accession>
<gene>
    <name evidence="2" type="ORF">ACFQ03_23825</name>
</gene>
<keyword evidence="3" id="KW-1185">Reference proteome</keyword>
<organism evidence="2 3">
    <name type="scientific">Paenibacillus residui</name>
    <dbReference type="NCBI Taxonomy" id="629724"/>
    <lineage>
        <taxon>Bacteria</taxon>
        <taxon>Bacillati</taxon>
        <taxon>Bacillota</taxon>
        <taxon>Bacilli</taxon>
        <taxon>Bacillales</taxon>
        <taxon>Paenibacillaceae</taxon>
        <taxon>Paenibacillus</taxon>
    </lineage>
</organism>